<organism evidence="2 3">
    <name type="scientific">Allacma fusca</name>
    <dbReference type="NCBI Taxonomy" id="39272"/>
    <lineage>
        <taxon>Eukaryota</taxon>
        <taxon>Metazoa</taxon>
        <taxon>Ecdysozoa</taxon>
        <taxon>Arthropoda</taxon>
        <taxon>Hexapoda</taxon>
        <taxon>Collembola</taxon>
        <taxon>Symphypleona</taxon>
        <taxon>Sminthuridae</taxon>
        <taxon>Allacma</taxon>
    </lineage>
</organism>
<evidence type="ECO:0000256" key="1">
    <source>
        <dbReference type="SAM" id="MobiDB-lite"/>
    </source>
</evidence>
<gene>
    <name evidence="2" type="ORF">AFUS01_LOCUS41625</name>
</gene>
<evidence type="ECO:0000313" key="2">
    <source>
        <dbReference type="EMBL" id="CAG7831906.1"/>
    </source>
</evidence>
<accession>A0A8J2M1Q2</accession>
<proteinExistence type="predicted"/>
<reference evidence="2" key="1">
    <citation type="submission" date="2021-06" db="EMBL/GenBank/DDBJ databases">
        <authorList>
            <person name="Hodson N. C."/>
            <person name="Mongue J. A."/>
            <person name="Jaron S. K."/>
        </authorList>
    </citation>
    <scope>NUCLEOTIDE SEQUENCE</scope>
</reference>
<comment type="caution">
    <text evidence="2">The sequence shown here is derived from an EMBL/GenBank/DDBJ whole genome shotgun (WGS) entry which is preliminary data.</text>
</comment>
<dbReference type="AlphaFoldDB" id="A0A8J2M1Q2"/>
<dbReference type="Proteomes" id="UP000708208">
    <property type="component" value="Unassembled WGS sequence"/>
</dbReference>
<name>A0A8J2M1Q2_9HEXA</name>
<feature type="non-terminal residue" evidence="2">
    <location>
        <position position="1"/>
    </location>
</feature>
<sequence>MPNYDTSNLPPLFSTKEISSAIAGLDKFSTPNCSRTEYLDLHNSQQRNEGVESVTSAEDFIFS</sequence>
<evidence type="ECO:0000313" key="3">
    <source>
        <dbReference type="Proteomes" id="UP000708208"/>
    </source>
</evidence>
<feature type="compositionally biased region" description="Polar residues" evidence="1">
    <location>
        <begin position="42"/>
        <end position="56"/>
    </location>
</feature>
<protein>
    <submittedName>
        <fullName evidence="2">Uncharacterized protein</fullName>
    </submittedName>
</protein>
<dbReference type="EMBL" id="CAJVCH010562592">
    <property type="protein sequence ID" value="CAG7831906.1"/>
    <property type="molecule type" value="Genomic_DNA"/>
</dbReference>
<keyword evidence="3" id="KW-1185">Reference proteome</keyword>
<feature type="region of interest" description="Disordered" evidence="1">
    <location>
        <begin position="41"/>
        <end position="63"/>
    </location>
</feature>